<gene>
    <name evidence="1" type="ORF">M9H77_24718</name>
</gene>
<proteinExistence type="predicted"/>
<evidence type="ECO:0000313" key="2">
    <source>
        <dbReference type="Proteomes" id="UP001060085"/>
    </source>
</evidence>
<sequence>MGCICSKDSAGSDSGAENDKEKQNQIINSSVPVVAPSSREEVMIGLVNTKNEVSVNSKPNEALQVNGSLKGGNASNGSIRGGNDAGGSVRGGNASNGSVRAGNAEGSGKTRIVERPKDSYYKRSTTDMGPNGSKQTMSRIVSMPHGAKGEQVTAGWPSWLSSVAGEAIQGWVPRSAESFERLNKVSPIPPSYYFHLFKPFQLPTTCLVCSILCYPLHQIGQGTYSTVYKARDLTTNKIVAMKKVRFVNMDPESVRFMAREICILRKLDHPNVMKLEAIVTSRISGNLYLVFEYMEHDLAGLAASPGVAFTEPQLKCYMQQVLQGLEHCHGRGILHRDIKGSNLLIDNNGGLKIGDFGLATFYQPNQKEPLTSRVVTLWYRAPELLLGSTEYGVAIDMWSVGCILAELFAGKPIMPGRTEVEQIHKIFKLCGSPSDEYWSKSKLPHATSFKPQQAYRRRLLDTFKDFPASALSLVDTLLSFEPEKRGTATSALKSEFFTTKPLPCDRSTLPKYPPSKELDAKLREEEARRYAANCEKECHVGQPKSTSVKYNPHEDSGVGFPIEPPRGKKNVYNHSNSMIHPNAGWTKNAKDDAGHIIPGRTYSSSRHGRDLARQSSQSSQTMVDSIHVSNEALSTKESTKLFIYKQARESEATPGYAPKRNRILCSGPLMPPGGNMEDMLKEHERQIQEAVRKARLDKNRSKLN</sequence>
<accession>A0ACC0A6P0</accession>
<keyword evidence="2" id="KW-1185">Reference proteome</keyword>
<name>A0ACC0A6P0_CATRO</name>
<reference evidence="2" key="1">
    <citation type="journal article" date="2023" name="Nat. Plants">
        <title>Single-cell RNA sequencing provides a high-resolution roadmap for understanding the multicellular compartmentation of specialized metabolism.</title>
        <authorList>
            <person name="Sun S."/>
            <person name="Shen X."/>
            <person name="Li Y."/>
            <person name="Li Y."/>
            <person name="Wang S."/>
            <person name="Li R."/>
            <person name="Zhang H."/>
            <person name="Shen G."/>
            <person name="Guo B."/>
            <person name="Wei J."/>
            <person name="Xu J."/>
            <person name="St-Pierre B."/>
            <person name="Chen S."/>
            <person name="Sun C."/>
        </authorList>
    </citation>
    <scope>NUCLEOTIDE SEQUENCE [LARGE SCALE GENOMIC DNA]</scope>
</reference>
<evidence type="ECO:0000313" key="1">
    <source>
        <dbReference type="EMBL" id="KAI5655925.1"/>
    </source>
</evidence>
<protein>
    <submittedName>
        <fullName evidence="1">Uncharacterized protein</fullName>
    </submittedName>
</protein>
<organism evidence="1 2">
    <name type="scientific">Catharanthus roseus</name>
    <name type="common">Madagascar periwinkle</name>
    <name type="synonym">Vinca rosea</name>
    <dbReference type="NCBI Taxonomy" id="4058"/>
    <lineage>
        <taxon>Eukaryota</taxon>
        <taxon>Viridiplantae</taxon>
        <taxon>Streptophyta</taxon>
        <taxon>Embryophyta</taxon>
        <taxon>Tracheophyta</taxon>
        <taxon>Spermatophyta</taxon>
        <taxon>Magnoliopsida</taxon>
        <taxon>eudicotyledons</taxon>
        <taxon>Gunneridae</taxon>
        <taxon>Pentapetalae</taxon>
        <taxon>asterids</taxon>
        <taxon>lamiids</taxon>
        <taxon>Gentianales</taxon>
        <taxon>Apocynaceae</taxon>
        <taxon>Rauvolfioideae</taxon>
        <taxon>Vinceae</taxon>
        <taxon>Catharanthinae</taxon>
        <taxon>Catharanthus</taxon>
    </lineage>
</organism>
<dbReference type="Proteomes" id="UP001060085">
    <property type="component" value="Linkage Group LG06"/>
</dbReference>
<comment type="caution">
    <text evidence="1">The sequence shown here is derived from an EMBL/GenBank/DDBJ whole genome shotgun (WGS) entry which is preliminary data.</text>
</comment>
<dbReference type="EMBL" id="CM044706">
    <property type="protein sequence ID" value="KAI5655925.1"/>
    <property type="molecule type" value="Genomic_DNA"/>
</dbReference>